<dbReference type="AlphaFoldDB" id="A0A0L6JV84"/>
<reference evidence="2" key="1">
    <citation type="submission" date="2015-07" db="EMBL/GenBank/DDBJ databases">
        <title>Near-Complete Genome Sequence of the Cellulolytic Bacterium Bacteroides (Pseudobacteroides) cellulosolvens ATCC 35603.</title>
        <authorList>
            <person name="Dassa B."/>
            <person name="Utturkar S.M."/>
            <person name="Klingeman D.M."/>
            <person name="Hurt R.A."/>
            <person name="Keller M."/>
            <person name="Xu J."/>
            <person name="Reddy Y.H.K."/>
            <person name="Borovok I."/>
            <person name="Grinberg I.R."/>
            <person name="Lamed R."/>
            <person name="Zhivin O."/>
            <person name="Bayer E.A."/>
            <person name="Brown S.D."/>
        </authorList>
    </citation>
    <scope>NUCLEOTIDE SEQUENCE [LARGE SCALE GENOMIC DNA]</scope>
    <source>
        <strain evidence="2">DSM 2933</strain>
    </source>
</reference>
<sequence length="44" mass="4961">MNSNGKVLKLSEKDKNIITKNENICTDSHGFNCTIQKPHDTTNQ</sequence>
<protein>
    <submittedName>
        <fullName evidence="1">Uncharacterized protein</fullName>
    </submittedName>
</protein>
<comment type="caution">
    <text evidence="1">The sequence shown here is derived from an EMBL/GenBank/DDBJ whole genome shotgun (WGS) entry which is preliminary data.</text>
</comment>
<keyword evidence="2" id="KW-1185">Reference proteome</keyword>
<name>A0A0L6JV84_9FIRM</name>
<dbReference type="RefSeq" id="WP_276326121.1">
    <property type="nucleotide sequence ID" value="NZ_JQKC01000001.1"/>
</dbReference>
<organism evidence="1 2">
    <name type="scientific">Pseudobacteroides cellulosolvens ATCC 35603 = DSM 2933</name>
    <dbReference type="NCBI Taxonomy" id="398512"/>
    <lineage>
        <taxon>Bacteria</taxon>
        <taxon>Bacillati</taxon>
        <taxon>Bacillota</taxon>
        <taxon>Clostridia</taxon>
        <taxon>Eubacteriales</taxon>
        <taxon>Oscillospiraceae</taxon>
        <taxon>Pseudobacteroides</taxon>
    </lineage>
</organism>
<evidence type="ECO:0000313" key="1">
    <source>
        <dbReference type="EMBL" id="KNY29565.1"/>
    </source>
</evidence>
<dbReference type="EMBL" id="LGTC01000001">
    <property type="protein sequence ID" value="KNY29565.1"/>
    <property type="molecule type" value="Genomic_DNA"/>
</dbReference>
<proteinExistence type="predicted"/>
<dbReference type="Proteomes" id="UP000036923">
    <property type="component" value="Unassembled WGS sequence"/>
</dbReference>
<evidence type="ECO:0000313" key="2">
    <source>
        <dbReference type="Proteomes" id="UP000036923"/>
    </source>
</evidence>
<accession>A0A0L6JV84</accession>
<gene>
    <name evidence="1" type="ORF">Bccel_4839</name>
</gene>